<dbReference type="GO" id="GO:0003993">
    <property type="term" value="F:acid phosphatase activity"/>
    <property type="evidence" value="ECO:0007669"/>
    <property type="project" value="UniProtKB-EC"/>
</dbReference>
<keyword evidence="6" id="KW-0472">Membrane</keyword>
<dbReference type="EMBL" id="JH992989">
    <property type="protein sequence ID" value="EKX47666.1"/>
    <property type="molecule type" value="Genomic_DNA"/>
</dbReference>
<proteinExistence type="predicted"/>
<dbReference type="SUPFAM" id="SSF56300">
    <property type="entry name" value="Metallo-dependent phosphatases"/>
    <property type="match status" value="1"/>
</dbReference>
<keyword evidence="6" id="KW-0812">Transmembrane</keyword>
<dbReference type="PaxDb" id="55529-EKX47666"/>
<dbReference type="KEGG" id="gtt:GUITHDRAFT_162670"/>
<dbReference type="OrthoDB" id="411211at2759"/>
<comment type="catalytic activity">
    <reaction evidence="1">
        <text>a phosphate monoester + H2O = an alcohol + phosphate</text>
        <dbReference type="Rhea" id="RHEA:15017"/>
        <dbReference type="ChEBI" id="CHEBI:15377"/>
        <dbReference type="ChEBI" id="CHEBI:30879"/>
        <dbReference type="ChEBI" id="CHEBI:43474"/>
        <dbReference type="ChEBI" id="CHEBI:67140"/>
        <dbReference type="EC" id="3.1.3.2"/>
    </reaction>
</comment>
<dbReference type="InterPro" id="IPR051558">
    <property type="entry name" value="Metallophosphoesterase_PAP"/>
</dbReference>
<dbReference type="CDD" id="cd07378">
    <property type="entry name" value="MPP_ACP5"/>
    <property type="match status" value="1"/>
</dbReference>
<dbReference type="eggNOG" id="KOG2679">
    <property type="taxonomic scope" value="Eukaryota"/>
</dbReference>
<feature type="compositionally biased region" description="Acidic residues" evidence="5">
    <location>
        <begin position="432"/>
        <end position="441"/>
    </location>
</feature>
<dbReference type="HOGENOM" id="CLU_043332_1_0_1"/>
<dbReference type="EnsemblProtists" id="EKX47666">
    <property type="protein sequence ID" value="EKX47666"/>
    <property type="gene ID" value="GUITHDRAFT_162670"/>
</dbReference>
<name>L1JGN4_GUITC</name>
<evidence type="ECO:0000313" key="10">
    <source>
        <dbReference type="Proteomes" id="UP000011087"/>
    </source>
</evidence>
<dbReference type="EC" id="3.1.3.2" evidence="2"/>
<dbReference type="Gene3D" id="3.60.21.10">
    <property type="match status" value="1"/>
</dbReference>
<keyword evidence="3" id="KW-0732">Signal</keyword>
<sequence>MSEVEAADKRLRSWLRKSGRPANYGKNYGAVDDEDEYDNVMRKAEGEEDPEDNIPSTAVRMAKRFRRFMCALLGGIVAIAVGALLAYVYIRSAPDDISFVTIGDWGCGPDNCNVPKAAPQGFHHGSEHQLKVSEAMATTAKNIASKFVLALGDNFYWRGVQSVDDPLWKSVWEDRFQQESLRTPWYAILGNHDHYGNPEAQIDFAREDRDCKVFKHCPSRWILPRYWYSKLLSSSQRSFSALFVFLDTVIIAEGSSADIAREKASLGQLSNDDLKKWESWAEQRRVMAKLQLQWLEHTLNSSKADWIVVAGHYPIFSGGEHGNTPELQEVVKPLLERYKVDAYLCGHDHTLQHLRSDGIDYFVSGAGALQGEYTPLAESLFGTIENGFMAHRIGPDRMDVSVISGSGRTLYRAFIRRRRKLHEKPKEGKMEEEWDEGEKDLEDVPRSVFRII</sequence>
<dbReference type="AlphaFoldDB" id="L1JGN4"/>
<protein>
    <recommendedName>
        <fullName evidence="2">acid phosphatase</fullName>
        <ecNumber evidence="2">3.1.3.2</ecNumber>
    </recommendedName>
</protein>
<evidence type="ECO:0000256" key="5">
    <source>
        <dbReference type="SAM" id="MobiDB-lite"/>
    </source>
</evidence>
<feature type="region of interest" description="Disordered" evidence="5">
    <location>
        <begin position="425"/>
        <end position="446"/>
    </location>
</feature>
<dbReference type="GeneID" id="17304218"/>
<reference evidence="10" key="2">
    <citation type="submission" date="2012-11" db="EMBL/GenBank/DDBJ databases">
        <authorList>
            <person name="Kuo A."/>
            <person name="Curtis B.A."/>
            <person name="Tanifuji G."/>
            <person name="Burki F."/>
            <person name="Gruber A."/>
            <person name="Irimia M."/>
            <person name="Maruyama S."/>
            <person name="Arias M.C."/>
            <person name="Ball S.G."/>
            <person name="Gile G.H."/>
            <person name="Hirakawa Y."/>
            <person name="Hopkins J.F."/>
            <person name="Rensing S.A."/>
            <person name="Schmutz J."/>
            <person name="Symeonidi A."/>
            <person name="Elias M."/>
            <person name="Eveleigh R.J."/>
            <person name="Herman E.K."/>
            <person name="Klute M.J."/>
            <person name="Nakayama T."/>
            <person name="Obornik M."/>
            <person name="Reyes-Prieto A."/>
            <person name="Armbrust E.V."/>
            <person name="Aves S.J."/>
            <person name="Beiko R.G."/>
            <person name="Coutinho P."/>
            <person name="Dacks J.B."/>
            <person name="Durnford D.G."/>
            <person name="Fast N.M."/>
            <person name="Green B.R."/>
            <person name="Grisdale C."/>
            <person name="Hempe F."/>
            <person name="Henrissat B."/>
            <person name="Hoppner M.P."/>
            <person name="Ishida K.-I."/>
            <person name="Kim E."/>
            <person name="Koreny L."/>
            <person name="Kroth P.G."/>
            <person name="Liu Y."/>
            <person name="Malik S.-B."/>
            <person name="Maier U.G."/>
            <person name="McRose D."/>
            <person name="Mock T."/>
            <person name="Neilson J.A."/>
            <person name="Onodera N.T."/>
            <person name="Poole A.M."/>
            <person name="Pritham E.J."/>
            <person name="Richards T.A."/>
            <person name="Rocap G."/>
            <person name="Roy S.W."/>
            <person name="Sarai C."/>
            <person name="Schaack S."/>
            <person name="Shirato S."/>
            <person name="Slamovits C.H."/>
            <person name="Spencer D.F."/>
            <person name="Suzuki S."/>
            <person name="Worden A.Z."/>
            <person name="Zauner S."/>
            <person name="Barry K."/>
            <person name="Bell C."/>
            <person name="Bharti A.K."/>
            <person name="Crow J.A."/>
            <person name="Grimwood J."/>
            <person name="Kramer R."/>
            <person name="Lindquist E."/>
            <person name="Lucas S."/>
            <person name="Salamov A."/>
            <person name="McFadden G.I."/>
            <person name="Lane C.E."/>
            <person name="Keeling P.J."/>
            <person name="Gray M.W."/>
            <person name="Grigoriev I.V."/>
            <person name="Archibald J.M."/>
        </authorList>
    </citation>
    <scope>NUCLEOTIDE SEQUENCE</scope>
    <source>
        <strain evidence="10">CCMP2712</strain>
    </source>
</reference>
<feature type="transmembrane region" description="Helical" evidence="6">
    <location>
        <begin position="68"/>
        <end position="90"/>
    </location>
</feature>
<reference evidence="8 10" key="1">
    <citation type="journal article" date="2012" name="Nature">
        <title>Algal genomes reveal evolutionary mosaicism and the fate of nucleomorphs.</title>
        <authorList>
            <consortium name="DOE Joint Genome Institute"/>
            <person name="Curtis B.A."/>
            <person name="Tanifuji G."/>
            <person name="Burki F."/>
            <person name="Gruber A."/>
            <person name="Irimia M."/>
            <person name="Maruyama S."/>
            <person name="Arias M.C."/>
            <person name="Ball S.G."/>
            <person name="Gile G.H."/>
            <person name="Hirakawa Y."/>
            <person name="Hopkins J.F."/>
            <person name="Kuo A."/>
            <person name="Rensing S.A."/>
            <person name="Schmutz J."/>
            <person name="Symeonidi A."/>
            <person name="Elias M."/>
            <person name="Eveleigh R.J."/>
            <person name="Herman E.K."/>
            <person name="Klute M.J."/>
            <person name="Nakayama T."/>
            <person name="Obornik M."/>
            <person name="Reyes-Prieto A."/>
            <person name="Armbrust E.V."/>
            <person name="Aves S.J."/>
            <person name="Beiko R.G."/>
            <person name="Coutinho P."/>
            <person name="Dacks J.B."/>
            <person name="Durnford D.G."/>
            <person name="Fast N.M."/>
            <person name="Green B.R."/>
            <person name="Grisdale C.J."/>
            <person name="Hempel F."/>
            <person name="Henrissat B."/>
            <person name="Hoppner M.P."/>
            <person name="Ishida K."/>
            <person name="Kim E."/>
            <person name="Koreny L."/>
            <person name="Kroth P.G."/>
            <person name="Liu Y."/>
            <person name="Malik S.B."/>
            <person name="Maier U.G."/>
            <person name="McRose D."/>
            <person name="Mock T."/>
            <person name="Neilson J.A."/>
            <person name="Onodera N.T."/>
            <person name="Poole A.M."/>
            <person name="Pritham E.J."/>
            <person name="Richards T.A."/>
            <person name="Rocap G."/>
            <person name="Roy S.W."/>
            <person name="Sarai C."/>
            <person name="Schaack S."/>
            <person name="Shirato S."/>
            <person name="Slamovits C.H."/>
            <person name="Spencer D.F."/>
            <person name="Suzuki S."/>
            <person name="Worden A.Z."/>
            <person name="Zauner S."/>
            <person name="Barry K."/>
            <person name="Bell C."/>
            <person name="Bharti A.K."/>
            <person name="Crow J.A."/>
            <person name="Grimwood J."/>
            <person name="Kramer R."/>
            <person name="Lindquist E."/>
            <person name="Lucas S."/>
            <person name="Salamov A."/>
            <person name="McFadden G.I."/>
            <person name="Lane C.E."/>
            <person name="Keeling P.J."/>
            <person name="Gray M.W."/>
            <person name="Grigoriev I.V."/>
            <person name="Archibald J.M."/>
        </authorList>
    </citation>
    <scope>NUCLEOTIDE SEQUENCE</scope>
    <source>
        <strain evidence="8 10">CCMP2712</strain>
    </source>
</reference>
<feature type="domain" description="Calcineurin-like phosphoesterase" evidence="7">
    <location>
        <begin position="102"/>
        <end position="350"/>
    </location>
</feature>
<dbReference type="Pfam" id="PF00149">
    <property type="entry name" value="Metallophos"/>
    <property type="match status" value="1"/>
</dbReference>
<keyword evidence="4" id="KW-0378">Hydrolase</keyword>
<evidence type="ECO:0000256" key="2">
    <source>
        <dbReference type="ARBA" id="ARBA00012646"/>
    </source>
</evidence>
<dbReference type="Proteomes" id="UP000011087">
    <property type="component" value="Unassembled WGS sequence"/>
</dbReference>
<evidence type="ECO:0000313" key="9">
    <source>
        <dbReference type="EnsemblProtists" id="EKX47666"/>
    </source>
</evidence>
<accession>L1JGN4</accession>
<dbReference type="RefSeq" id="XP_005834646.1">
    <property type="nucleotide sequence ID" value="XM_005834589.1"/>
</dbReference>
<keyword evidence="10" id="KW-1185">Reference proteome</keyword>
<dbReference type="OMA" id="GFCIHEL"/>
<evidence type="ECO:0000313" key="8">
    <source>
        <dbReference type="EMBL" id="EKX47666.1"/>
    </source>
</evidence>
<dbReference type="PANTHER" id="PTHR10161:SF14">
    <property type="entry name" value="TARTRATE-RESISTANT ACID PHOSPHATASE TYPE 5"/>
    <property type="match status" value="1"/>
</dbReference>
<evidence type="ECO:0000256" key="4">
    <source>
        <dbReference type="ARBA" id="ARBA00022801"/>
    </source>
</evidence>
<dbReference type="InterPro" id="IPR024927">
    <property type="entry name" value="Acid_PPase"/>
</dbReference>
<dbReference type="InterPro" id="IPR029052">
    <property type="entry name" value="Metallo-depent_PP-like"/>
</dbReference>
<evidence type="ECO:0000256" key="1">
    <source>
        <dbReference type="ARBA" id="ARBA00000032"/>
    </source>
</evidence>
<feature type="region of interest" description="Disordered" evidence="5">
    <location>
        <begin position="19"/>
        <end position="39"/>
    </location>
</feature>
<evidence type="ECO:0000256" key="6">
    <source>
        <dbReference type="SAM" id="Phobius"/>
    </source>
</evidence>
<reference evidence="9" key="3">
    <citation type="submission" date="2015-06" db="UniProtKB">
        <authorList>
            <consortium name="EnsemblProtists"/>
        </authorList>
    </citation>
    <scope>IDENTIFICATION</scope>
</reference>
<evidence type="ECO:0000259" key="7">
    <source>
        <dbReference type="Pfam" id="PF00149"/>
    </source>
</evidence>
<dbReference type="STRING" id="905079.L1JGN4"/>
<dbReference type="InterPro" id="IPR004843">
    <property type="entry name" value="Calcineurin-like_PHP"/>
</dbReference>
<gene>
    <name evidence="8" type="ORF">GUITHDRAFT_162670</name>
</gene>
<evidence type="ECO:0000256" key="3">
    <source>
        <dbReference type="ARBA" id="ARBA00022729"/>
    </source>
</evidence>
<organism evidence="8">
    <name type="scientific">Guillardia theta (strain CCMP2712)</name>
    <name type="common">Cryptophyte</name>
    <dbReference type="NCBI Taxonomy" id="905079"/>
    <lineage>
        <taxon>Eukaryota</taxon>
        <taxon>Cryptophyceae</taxon>
        <taxon>Pyrenomonadales</taxon>
        <taxon>Geminigeraceae</taxon>
        <taxon>Guillardia</taxon>
    </lineage>
</organism>
<keyword evidence="6" id="KW-1133">Transmembrane helix</keyword>
<dbReference type="PANTHER" id="PTHR10161">
    <property type="entry name" value="TARTRATE-RESISTANT ACID PHOSPHATASE TYPE 5"/>
    <property type="match status" value="1"/>
</dbReference>